<dbReference type="InterPro" id="IPR017871">
    <property type="entry name" value="ABC_transporter-like_CS"/>
</dbReference>
<dbReference type="InterPro" id="IPR027417">
    <property type="entry name" value="P-loop_NTPase"/>
</dbReference>
<evidence type="ECO:0000256" key="9">
    <source>
        <dbReference type="PROSITE-ProRule" id="PRU01213"/>
    </source>
</evidence>
<evidence type="ECO:0000256" key="7">
    <source>
        <dbReference type="ARBA" id="ARBA00022967"/>
    </source>
</evidence>
<dbReference type="NCBIfam" id="TIGR02142">
    <property type="entry name" value="modC_ABC"/>
    <property type="match status" value="1"/>
</dbReference>
<dbReference type="GO" id="GO:0015098">
    <property type="term" value="F:molybdate ion transmembrane transporter activity"/>
    <property type="evidence" value="ECO:0007669"/>
    <property type="project" value="InterPro"/>
</dbReference>
<dbReference type="PANTHER" id="PTHR43514:SF10">
    <property type="entry name" value="MOLYBDENUM IMPORT ATP-BINDING PROTEIN MODC 2"/>
    <property type="match status" value="1"/>
</dbReference>
<evidence type="ECO:0000259" key="11">
    <source>
        <dbReference type="PROSITE" id="PS51866"/>
    </source>
</evidence>
<dbReference type="GO" id="GO:0016887">
    <property type="term" value="F:ATP hydrolysis activity"/>
    <property type="evidence" value="ECO:0007669"/>
    <property type="project" value="InterPro"/>
</dbReference>
<dbReference type="PANTHER" id="PTHR43514">
    <property type="entry name" value="ABC TRANSPORTER I FAMILY MEMBER 10"/>
    <property type="match status" value="1"/>
</dbReference>
<dbReference type="PROSITE" id="PS50893">
    <property type="entry name" value="ABC_TRANSPORTER_2"/>
    <property type="match status" value="1"/>
</dbReference>
<dbReference type="RefSeq" id="WP_200608510.1">
    <property type="nucleotide sequence ID" value="NZ_JAEHHL010000002.1"/>
</dbReference>
<dbReference type="SUPFAM" id="SSF52540">
    <property type="entry name" value="P-loop containing nucleoside triphosphate hydrolases"/>
    <property type="match status" value="1"/>
</dbReference>
<protein>
    <submittedName>
        <fullName evidence="12">Molybdenum ABC transporter ATP-binding protein</fullName>
    </submittedName>
</protein>
<dbReference type="InterPro" id="IPR050334">
    <property type="entry name" value="Molybdenum_import_ModC"/>
</dbReference>
<evidence type="ECO:0000313" key="13">
    <source>
        <dbReference type="Proteomes" id="UP000655420"/>
    </source>
</evidence>
<dbReference type="InterPro" id="IPR008995">
    <property type="entry name" value="Mo/tungstate-bd_C_term_dom"/>
</dbReference>
<evidence type="ECO:0000256" key="4">
    <source>
        <dbReference type="ARBA" id="ARBA00022519"/>
    </source>
</evidence>
<dbReference type="SUPFAM" id="SSF50331">
    <property type="entry name" value="MOP-like"/>
    <property type="match status" value="1"/>
</dbReference>
<keyword evidence="13" id="KW-1185">Reference proteome</keyword>
<dbReference type="Proteomes" id="UP000655420">
    <property type="component" value="Unassembled WGS sequence"/>
</dbReference>
<dbReference type="EMBL" id="JAEHHL010000002">
    <property type="protein sequence ID" value="MBK0398841.1"/>
    <property type="molecule type" value="Genomic_DNA"/>
</dbReference>
<dbReference type="AlphaFoldDB" id="A0A8J7M5Z3"/>
<keyword evidence="2" id="KW-1003">Cell membrane</keyword>
<dbReference type="InterPro" id="IPR003439">
    <property type="entry name" value="ABC_transporter-like_ATP-bd"/>
</dbReference>
<dbReference type="Gene3D" id="2.40.50.100">
    <property type="match status" value="1"/>
</dbReference>
<evidence type="ECO:0000256" key="1">
    <source>
        <dbReference type="ARBA" id="ARBA00022448"/>
    </source>
</evidence>
<keyword evidence="1" id="KW-0813">Transport</keyword>
<keyword evidence="5" id="KW-0547">Nucleotide-binding</keyword>
<name>A0A8J7M5Z3_9RHOB</name>
<keyword evidence="4" id="KW-0997">Cell inner membrane</keyword>
<dbReference type="PROSITE" id="PS51866">
    <property type="entry name" value="MOP"/>
    <property type="match status" value="1"/>
</dbReference>
<accession>A0A8J7M5Z3</accession>
<dbReference type="GO" id="GO:0140359">
    <property type="term" value="F:ABC-type transporter activity"/>
    <property type="evidence" value="ECO:0007669"/>
    <property type="project" value="InterPro"/>
</dbReference>
<comment type="caution">
    <text evidence="12">The sequence shown here is derived from an EMBL/GenBank/DDBJ whole genome shotgun (WGS) entry which is preliminary data.</text>
</comment>
<dbReference type="Pfam" id="PF03459">
    <property type="entry name" value="TOBE"/>
    <property type="match status" value="1"/>
</dbReference>
<organism evidence="12 13">
    <name type="scientific">Thermohalobaculum xanthum</name>
    <dbReference type="NCBI Taxonomy" id="2753746"/>
    <lineage>
        <taxon>Bacteria</taxon>
        <taxon>Pseudomonadati</taxon>
        <taxon>Pseudomonadota</taxon>
        <taxon>Alphaproteobacteria</taxon>
        <taxon>Rhodobacterales</taxon>
        <taxon>Paracoccaceae</taxon>
        <taxon>Thermohalobaculum</taxon>
    </lineage>
</organism>
<sequence>MAAALDIAVSARLGGFELDVRHAFALSGVTALFGASGSGKTTLLRIIAGLEDGARGTVDYAGETWLSSAERIRTPAHRRGVGVVFQDARLFTHLDVAGNLGYALRRARHTGPRPSLEAVSAALDLAPLMNRRTDALSGGERQRVAMGRALLSAPRLMLLDEPLAALDNRRKAAILPYIERVVHEFGIPAIYVTHAIDEVAHLADRIVVMTEGRVAATGDLPEALERLDLQPLTGHFEAGVLLEVTVTAQNLAHRLTHVDFGGQPMTMPMLNIPLGETIRLRARARDVSIATEPPRGLSIRNVLEGRIADITEEPETAFAEVSVETPSGHVRARLTRLSVEELGLERGQQVYALIKSVAFDRRVVPRGSGAPVSPER</sequence>
<gene>
    <name evidence="12" type="primary">modC</name>
    <name evidence="12" type="ORF">H0I76_06545</name>
</gene>
<dbReference type="Pfam" id="PF00005">
    <property type="entry name" value="ABC_tran"/>
    <property type="match status" value="1"/>
</dbReference>
<keyword evidence="3 9" id="KW-0500">Molybdenum</keyword>
<evidence type="ECO:0000256" key="6">
    <source>
        <dbReference type="ARBA" id="ARBA00022840"/>
    </source>
</evidence>
<keyword evidence="6 12" id="KW-0067">ATP-binding</keyword>
<evidence type="ECO:0000256" key="3">
    <source>
        <dbReference type="ARBA" id="ARBA00022505"/>
    </source>
</evidence>
<proteinExistence type="predicted"/>
<evidence type="ECO:0000313" key="12">
    <source>
        <dbReference type="EMBL" id="MBK0398841.1"/>
    </source>
</evidence>
<evidence type="ECO:0000259" key="10">
    <source>
        <dbReference type="PROSITE" id="PS50893"/>
    </source>
</evidence>
<dbReference type="InterPro" id="IPR003593">
    <property type="entry name" value="AAA+_ATPase"/>
</dbReference>
<keyword evidence="7" id="KW-1278">Translocase</keyword>
<evidence type="ECO:0000256" key="2">
    <source>
        <dbReference type="ARBA" id="ARBA00022475"/>
    </source>
</evidence>
<feature type="domain" description="ABC transporter" evidence="10">
    <location>
        <begin position="2"/>
        <end position="236"/>
    </location>
</feature>
<reference evidence="12" key="1">
    <citation type="submission" date="2020-12" db="EMBL/GenBank/DDBJ databases">
        <title>Bacterial taxonomy.</title>
        <authorList>
            <person name="Pan X."/>
        </authorList>
    </citation>
    <scope>NUCLEOTIDE SEQUENCE</scope>
    <source>
        <strain evidence="12">M0105</strain>
    </source>
</reference>
<dbReference type="GO" id="GO:0005524">
    <property type="term" value="F:ATP binding"/>
    <property type="evidence" value="ECO:0007669"/>
    <property type="project" value="UniProtKB-KW"/>
</dbReference>
<evidence type="ECO:0000256" key="5">
    <source>
        <dbReference type="ARBA" id="ARBA00022741"/>
    </source>
</evidence>
<feature type="domain" description="Mop" evidence="11">
    <location>
        <begin position="296"/>
        <end position="363"/>
    </location>
</feature>
<evidence type="ECO:0000256" key="8">
    <source>
        <dbReference type="ARBA" id="ARBA00023136"/>
    </source>
</evidence>
<dbReference type="InterPro" id="IPR005116">
    <property type="entry name" value="Transp-assoc_OB_typ1"/>
</dbReference>
<dbReference type="GO" id="GO:0016020">
    <property type="term" value="C:membrane"/>
    <property type="evidence" value="ECO:0007669"/>
    <property type="project" value="InterPro"/>
</dbReference>
<dbReference type="PROSITE" id="PS00211">
    <property type="entry name" value="ABC_TRANSPORTER_1"/>
    <property type="match status" value="1"/>
</dbReference>
<dbReference type="InterPro" id="IPR004606">
    <property type="entry name" value="Mop_domain"/>
</dbReference>
<dbReference type="SMART" id="SM00382">
    <property type="entry name" value="AAA"/>
    <property type="match status" value="1"/>
</dbReference>
<dbReference type="Gene3D" id="3.40.50.300">
    <property type="entry name" value="P-loop containing nucleotide triphosphate hydrolases"/>
    <property type="match status" value="1"/>
</dbReference>
<keyword evidence="8" id="KW-0472">Membrane</keyword>
<dbReference type="InterPro" id="IPR011868">
    <property type="entry name" value="ModC_ABC_ATP-bd"/>
</dbReference>